<gene>
    <name evidence="2" type="ORF">ONB1V03_LOCUS2464</name>
</gene>
<proteinExistence type="predicted"/>
<keyword evidence="1" id="KW-1133">Transmembrane helix</keyword>
<feature type="transmembrane region" description="Helical" evidence="1">
    <location>
        <begin position="150"/>
        <end position="167"/>
    </location>
</feature>
<keyword evidence="1" id="KW-0472">Membrane</keyword>
<evidence type="ECO:0000313" key="3">
    <source>
        <dbReference type="Proteomes" id="UP000728032"/>
    </source>
</evidence>
<dbReference type="EMBL" id="OC915398">
    <property type="protein sequence ID" value="CAD7640261.1"/>
    <property type="molecule type" value="Genomic_DNA"/>
</dbReference>
<evidence type="ECO:0000256" key="1">
    <source>
        <dbReference type="SAM" id="Phobius"/>
    </source>
</evidence>
<protein>
    <submittedName>
        <fullName evidence="2">Uncharacterized protein</fullName>
    </submittedName>
</protein>
<dbReference type="Proteomes" id="UP000728032">
    <property type="component" value="Unassembled WGS sequence"/>
</dbReference>
<reference evidence="2" key="1">
    <citation type="submission" date="2020-11" db="EMBL/GenBank/DDBJ databases">
        <authorList>
            <person name="Tran Van P."/>
        </authorList>
    </citation>
    <scope>NUCLEOTIDE SEQUENCE</scope>
</reference>
<feature type="transmembrane region" description="Helical" evidence="1">
    <location>
        <begin position="115"/>
        <end position="138"/>
    </location>
</feature>
<accession>A0A7R9LEL1</accession>
<dbReference type="EMBL" id="CAJPVJ010000573">
    <property type="protein sequence ID" value="CAG2162876.1"/>
    <property type="molecule type" value="Genomic_DNA"/>
</dbReference>
<sequence>MQAIILMHPHASHAKHFSGEMRSRHSERPDHVIKHIPEMTFISLISGMGGLTGMWLGNRWYLTNIWFSWRGVSREWRVCDPSRLMNLVMLIHPHRYAALHDQFPWFFLTVVSRKILVICAIIIHPIVTFNIQIEFVILCNVYGKQLDMSTFIYLYHMFITLVVNIRNKVMTMDEMP</sequence>
<keyword evidence="1" id="KW-0812">Transmembrane</keyword>
<name>A0A7R9LEL1_9ACAR</name>
<dbReference type="AlphaFoldDB" id="A0A7R9LEL1"/>
<keyword evidence="3" id="KW-1185">Reference proteome</keyword>
<organism evidence="2">
    <name type="scientific">Oppiella nova</name>
    <dbReference type="NCBI Taxonomy" id="334625"/>
    <lineage>
        <taxon>Eukaryota</taxon>
        <taxon>Metazoa</taxon>
        <taxon>Ecdysozoa</taxon>
        <taxon>Arthropoda</taxon>
        <taxon>Chelicerata</taxon>
        <taxon>Arachnida</taxon>
        <taxon>Acari</taxon>
        <taxon>Acariformes</taxon>
        <taxon>Sarcoptiformes</taxon>
        <taxon>Oribatida</taxon>
        <taxon>Brachypylina</taxon>
        <taxon>Oppioidea</taxon>
        <taxon>Oppiidae</taxon>
        <taxon>Oppiella</taxon>
    </lineage>
</organism>
<evidence type="ECO:0000313" key="2">
    <source>
        <dbReference type="EMBL" id="CAD7640261.1"/>
    </source>
</evidence>